<keyword evidence="1" id="KW-0472">Membrane</keyword>
<proteinExistence type="predicted"/>
<feature type="transmembrane region" description="Helical" evidence="1">
    <location>
        <begin position="176"/>
        <end position="192"/>
    </location>
</feature>
<evidence type="ECO:0000313" key="3">
    <source>
        <dbReference type="Proteomes" id="UP000268093"/>
    </source>
</evidence>
<dbReference type="PANTHER" id="PTHR39470:SF1">
    <property type="entry name" value="CHORISMATE SYNTHASE PROTEIN"/>
    <property type="match status" value="1"/>
</dbReference>
<sequence>MLDWSTIQFFLFLAAPYLIRKIQSMFNRQPTAQARPPPPPRPRTFSDRAVTVLLIVTAVYQLYCVLHQPINLFQLLDVNFEAPPYVLRDLLLGHAEILLFTTGLTAEELLDRLRTTHSRHVIATFGQDALLDCTFCRESGDYMLYVLPGIASTYALVVVVMGLATMTWRKQDLRNYATIFLVSMGVVELYSFMTYTPVMNDRIGFYQKADKYRRLAFVALVGALLVFERGNERTDIEVLSDIAREQETLINRSKAQSLQRASVMRDSNLRRLHAEYYKRLEIADGVVSADTEFQQARAQAMSRLDVERLMKDAGQLAGDLVDQGIKTFQRGFDDQGQPDAAL</sequence>
<name>A0A433AJH1_9FUNG</name>
<evidence type="ECO:0000256" key="1">
    <source>
        <dbReference type="SAM" id="Phobius"/>
    </source>
</evidence>
<protein>
    <submittedName>
        <fullName evidence="2">Uncharacterized protein</fullName>
    </submittedName>
</protein>
<comment type="caution">
    <text evidence="2">The sequence shown here is derived from an EMBL/GenBank/DDBJ whole genome shotgun (WGS) entry which is preliminary data.</text>
</comment>
<keyword evidence="1" id="KW-1133">Transmembrane helix</keyword>
<dbReference type="EMBL" id="RBNI01017429">
    <property type="protein sequence ID" value="RUP02833.1"/>
    <property type="molecule type" value="Genomic_DNA"/>
</dbReference>
<gene>
    <name evidence="2" type="ORF">BC936DRAFT_140610</name>
</gene>
<feature type="transmembrane region" description="Helical" evidence="1">
    <location>
        <begin position="142"/>
        <end position="164"/>
    </location>
</feature>
<accession>A0A433AJH1</accession>
<dbReference type="AlphaFoldDB" id="A0A433AJH1"/>
<evidence type="ECO:0000313" key="2">
    <source>
        <dbReference type="EMBL" id="RUP02833.1"/>
    </source>
</evidence>
<keyword evidence="3" id="KW-1185">Reference proteome</keyword>
<reference evidence="2 3" key="1">
    <citation type="journal article" date="2018" name="New Phytol.">
        <title>Phylogenomics of Endogonaceae and evolution of mycorrhizas within Mucoromycota.</title>
        <authorList>
            <person name="Chang Y."/>
            <person name="Desiro A."/>
            <person name="Na H."/>
            <person name="Sandor L."/>
            <person name="Lipzen A."/>
            <person name="Clum A."/>
            <person name="Barry K."/>
            <person name="Grigoriev I.V."/>
            <person name="Martin F.M."/>
            <person name="Stajich J.E."/>
            <person name="Smith M.E."/>
            <person name="Bonito G."/>
            <person name="Spatafora J.W."/>
        </authorList>
    </citation>
    <scope>NUCLEOTIDE SEQUENCE [LARGE SCALE GENOMIC DNA]</scope>
    <source>
        <strain evidence="2 3">GMNB39</strain>
    </source>
</reference>
<dbReference type="Proteomes" id="UP000268093">
    <property type="component" value="Unassembled WGS sequence"/>
</dbReference>
<dbReference type="OrthoDB" id="4218123at2759"/>
<keyword evidence="1" id="KW-0812">Transmembrane</keyword>
<organism evidence="2 3">
    <name type="scientific">Jimgerdemannia flammicorona</name>
    <dbReference type="NCBI Taxonomy" id="994334"/>
    <lineage>
        <taxon>Eukaryota</taxon>
        <taxon>Fungi</taxon>
        <taxon>Fungi incertae sedis</taxon>
        <taxon>Mucoromycota</taxon>
        <taxon>Mucoromycotina</taxon>
        <taxon>Endogonomycetes</taxon>
        <taxon>Endogonales</taxon>
        <taxon>Endogonaceae</taxon>
        <taxon>Jimgerdemannia</taxon>
    </lineage>
</organism>
<dbReference type="PANTHER" id="PTHR39470">
    <property type="entry name" value="CHROMOSOME 10, WHOLE GENOME SHOTGUN SEQUENCE"/>
    <property type="match status" value="1"/>
</dbReference>